<dbReference type="InterPro" id="IPR036457">
    <property type="entry name" value="PPM-type-like_dom_sf"/>
</dbReference>
<feature type="domain" description="PPM-type phosphatase" evidence="2">
    <location>
        <begin position="23"/>
        <end position="323"/>
    </location>
</feature>
<dbReference type="OrthoDB" id="10264738at2759"/>
<feature type="compositionally biased region" description="Basic and acidic residues" evidence="1">
    <location>
        <begin position="225"/>
        <end position="238"/>
    </location>
</feature>
<dbReference type="SMART" id="SM00332">
    <property type="entry name" value="PP2Cc"/>
    <property type="match status" value="1"/>
</dbReference>
<protein>
    <recommendedName>
        <fullName evidence="2">PPM-type phosphatase domain-containing protein</fullName>
    </recommendedName>
</protein>
<dbReference type="KEGG" id="cvr:CHLNCDRAFT_59087"/>
<dbReference type="Gene3D" id="3.60.40.10">
    <property type="entry name" value="PPM-type phosphatase domain"/>
    <property type="match status" value="2"/>
</dbReference>
<feature type="non-terminal residue" evidence="3">
    <location>
        <position position="323"/>
    </location>
</feature>
<feature type="compositionally biased region" description="Low complexity" evidence="1">
    <location>
        <begin position="239"/>
        <end position="252"/>
    </location>
</feature>
<evidence type="ECO:0000259" key="2">
    <source>
        <dbReference type="PROSITE" id="PS51746"/>
    </source>
</evidence>
<dbReference type="PANTHER" id="PTHR13832">
    <property type="entry name" value="PROTEIN PHOSPHATASE 2C"/>
    <property type="match status" value="1"/>
</dbReference>
<evidence type="ECO:0000256" key="1">
    <source>
        <dbReference type="SAM" id="MobiDB-lite"/>
    </source>
</evidence>
<feature type="region of interest" description="Disordered" evidence="1">
    <location>
        <begin position="1"/>
        <end position="20"/>
    </location>
</feature>
<dbReference type="GeneID" id="17351242"/>
<reference evidence="3 4" key="1">
    <citation type="journal article" date="2010" name="Plant Cell">
        <title>The Chlorella variabilis NC64A genome reveals adaptation to photosymbiosis, coevolution with viruses, and cryptic sex.</title>
        <authorList>
            <person name="Blanc G."/>
            <person name="Duncan G."/>
            <person name="Agarkova I."/>
            <person name="Borodovsky M."/>
            <person name="Gurnon J."/>
            <person name="Kuo A."/>
            <person name="Lindquist E."/>
            <person name="Lucas S."/>
            <person name="Pangilinan J."/>
            <person name="Polle J."/>
            <person name="Salamov A."/>
            <person name="Terry A."/>
            <person name="Yamada T."/>
            <person name="Dunigan D.D."/>
            <person name="Grigoriev I.V."/>
            <person name="Claverie J.M."/>
            <person name="Van Etten J.L."/>
        </authorList>
    </citation>
    <scope>NUCLEOTIDE SEQUENCE [LARGE SCALE GENOMIC DNA]</scope>
    <source>
        <strain evidence="3 4">NC64A</strain>
    </source>
</reference>
<proteinExistence type="predicted"/>
<dbReference type="Proteomes" id="UP000008141">
    <property type="component" value="Unassembled WGS sequence"/>
</dbReference>
<evidence type="ECO:0000313" key="3">
    <source>
        <dbReference type="EMBL" id="EFN51823.1"/>
    </source>
</evidence>
<feature type="region of interest" description="Disordered" evidence="1">
    <location>
        <begin position="114"/>
        <end position="134"/>
    </location>
</feature>
<dbReference type="GO" id="GO:0004722">
    <property type="term" value="F:protein serine/threonine phosphatase activity"/>
    <property type="evidence" value="ECO:0007669"/>
    <property type="project" value="InterPro"/>
</dbReference>
<dbReference type="InterPro" id="IPR015655">
    <property type="entry name" value="PP2C"/>
</dbReference>
<dbReference type="AlphaFoldDB" id="E1ZQM7"/>
<feature type="region of interest" description="Disordered" evidence="1">
    <location>
        <begin position="199"/>
        <end position="289"/>
    </location>
</feature>
<feature type="compositionally biased region" description="Basic and acidic residues" evidence="1">
    <location>
        <begin position="277"/>
        <end position="289"/>
    </location>
</feature>
<dbReference type="Pfam" id="PF00481">
    <property type="entry name" value="PP2C"/>
    <property type="match status" value="2"/>
</dbReference>
<dbReference type="RefSeq" id="XP_005843925.1">
    <property type="nucleotide sequence ID" value="XM_005843863.1"/>
</dbReference>
<gene>
    <name evidence="3" type="ORF">CHLNCDRAFT_59087</name>
</gene>
<dbReference type="eggNOG" id="KOG0698">
    <property type="taxonomic scope" value="Eukaryota"/>
</dbReference>
<name>E1ZQM7_CHLVA</name>
<keyword evidence="4" id="KW-1185">Reference proteome</keyword>
<accession>E1ZQM7</accession>
<dbReference type="EMBL" id="GL433860">
    <property type="protein sequence ID" value="EFN51823.1"/>
    <property type="molecule type" value="Genomic_DNA"/>
</dbReference>
<organism evidence="4">
    <name type="scientific">Chlorella variabilis</name>
    <name type="common">Green alga</name>
    <dbReference type="NCBI Taxonomy" id="554065"/>
    <lineage>
        <taxon>Eukaryota</taxon>
        <taxon>Viridiplantae</taxon>
        <taxon>Chlorophyta</taxon>
        <taxon>core chlorophytes</taxon>
        <taxon>Trebouxiophyceae</taxon>
        <taxon>Chlorellales</taxon>
        <taxon>Chlorellaceae</taxon>
        <taxon>Chlorella clade</taxon>
        <taxon>Chlorella</taxon>
    </lineage>
</organism>
<dbReference type="InterPro" id="IPR001932">
    <property type="entry name" value="PPM-type_phosphatase-like_dom"/>
</dbReference>
<dbReference type="SUPFAM" id="SSF81606">
    <property type="entry name" value="PP2C-like"/>
    <property type="match status" value="1"/>
</dbReference>
<dbReference type="PANTHER" id="PTHR13832:SF840">
    <property type="entry name" value="PROTEIN PHOSPHATASE 2C 60-RELATED"/>
    <property type="match status" value="1"/>
</dbReference>
<dbReference type="InParanoid" id="E1ZQM7"/>
<sequence length="323" mass="34038">MGAYLSSPVRDKETEEGENDSFKYGIAAMQGWRTDMEDAHIAELDLDPATKTSLFAVLDGHGGAEVARFVANHLSQEVISSEAFQANDTERALIQAYLRMDELLVKEEHREELKSLRTKESEEEGDSGPMVINGASLPESLLEALGMPSGAGFQIKLVRSGPGARGIAIDDIEEAEEGEEGSNRSGTTIVQLVEGDVEEEVGEQGVAPKVADEEDVGAAVASTDATERNSKRKREDKATGMAVDGAAVAAAAESPGSSDEEAATARQQAGEVVVETGDEKEGEATPQKDDYLGPSAGCTAVCAVVRNGELYVANAGDSRCVLC</sequence>
<evidence type="ECO:0000313" key="4">
    <source>
        <dbReference type="Proteomes" id="UP000008141"/>
    </source>
</evidence>
<dbReference type="PROSITE" id="PS51746">
    <property type="entry name" value="PPM_2"/>
    <property type="match status" value="1"/>
</dbReference>